<dbReference type="PANTHER" id="PTHR24421:SF61">
    <property type="entry name" value="OXYGEN SENSOR HISTIDINE KINASE NREB"/>
    <property type="match status" value="1"/>
</dbReference>
<feature type="transmembrane region" description="Helical" evidence="4">
    <location>
        <begin position="203"/>
        <end position="221"/>
    </location>
</feature>
<feature type="transmembrane region" description="Helical" evidence="4">
    <location>
        <begin position="174"/>
        <end position="191"/>
    </location>
</feature>
<dbReference type="Proteomes" id="UP001499882">
    <property type="component" value="Unassembled WGS sequence"/>
</dbReference>
<evidence type="ECO:0000256" key="2">
    <source>
        <dbReference type="ARBA" id="ARBA00022777"/>
    </source>
</evidence>
<evidence type="ECO:0000259" key="6">
    <source>
        <dbReference type="Pfam" id="PF19354"/>
    </source>
</evidence>
<keyword evidence="1" id="KW-0808">Transferase</keyword>
<sequence length="432" mass="46296">MVSSAMPKARADWAKKAVVFLVVGVWDSMPQPSPEPRGPGIRTDTQFPATLPPVSSWTSPAAIAVEDRLFRALAVLRIVVLVNAVALSVYRWDNFQRPTAGAACIVAMVAWTAFAIWAYDEHRRRTFLLLAADLAIAMALLLITPMVKGAGFSASLPGFWVMGALLAWSIHYRWLGGLVAGVLIAAADLFLRQEISQSDYGNAFLLVIGGPIVGFMCQSLQQMATERDLAERAAAAATERARLARVVHDGVLQVLALVQRRGRELGGEAAVLGELAGQQERELRGLIRAQESVDPDRQAETVDIVVELARLEHDGTVTVSTPGFPVDLPAATAHELVAATRACVDNVRRHVAEDAPVWVLLQASPDRVELSVRDEGPGIPAGRLDEAAAQGRLGVSESIRGRIADLGGTAELATGSFGTEWEFVVPRTSAAP</sequence>
<evidence type="ECO:0000313" key="8">
    <source>
        <dbReference type="Proteomes" id="UP001499882"/>
    </source>
</evidence>
<name>A0ABP8ZD48_9ACTN</name>
<dbReference type="InterPro" id="IPR050482">
    <property type="entry name" value="Sensor_HK_TwoCompSys"/>
</dbReference>
<keyword evidence="4" id="KW-0472">Membrane</keyword>
<comment type="caution">
    <text evidence="7">The sequence shown here is derived from an EMBL/GenBank/DDBJ whole genome shotgun (WGS) entry which is preliminary data.</text>
</comment>
<keyword evidence="2" id="KW-0418">Kinase</keyword>
<dbReference type="InterPro" id="IPR036890">
    <property type="entry name" value="HATPase_C_sf"/>
</dbReference>
<evidence type="ECO:0000259" key="5">
    <source>
        <dbReference type="Pfam" id="PF02518"/>
    </source>
</evidence>
<keyword evidence="3" id="KW-0902">Two-component regulatory system</keyword>
<feature type="transmembrane region" description="Helical" evidence="4">
    <location>
        <begin position="69"/>
        <end position="90"/>
    </location>
</feature>
<proteinExistence type="predicted"/>
<evidence type="ECO:0000313" key="7">
    <source>
        <dbReference type="EMBL" id="GAA4753527.1"/>
    </source>
</evidence>
<dbReference type="NCBIfam" id="NF047322">
    <property type="entry name" value="HK_morpho_MacS"/>
    <property type="match status" value="1"/>
</dbReference>
<dbReference type="EMBL" id="BAABKN010000028">
    <property type="protein sequence ID" value="GAA4753527.1"/>
    <property type="molecule type" value="Genomic_DNA"/>
</dbReference>
<keyword evidence="4" id="KW-1133">Transmembrane helix</keyword>
<evidence type="ECO:0000256" key="1">
    <source>
        <dbReference type="ARBA" id="ARBA00022679"/>
    </source>
</evidence>
<protein>
    <submittedName>
        <fullName evidence="7">DUF5931 domain-containing protein</fullName>
    </submittedName>
</protein>
<dbReference type="SUPFAM" id="SSF55874">
    <property type="entry name" value="ATPase domain of HSP90 chaperone/DNA topoisomerase II/histidine kinase"/>
    <property type="match status" value="1"/>
</dbReference>
<dbReference type="InterPro" id="IPR003594">
    <property type="entry name" value="HATPase_dom"/>
</dbReference>
<gene>
    <name evidence="7" type="ORF">GCM10023350_43500</name>
</gene>
<dbReference type="Pfam" id="PF02518">
    <property type="entry name" value="HATPase_c"/>
    <property type="match status" value="1"/>
</dbReference>
<feature type="domain" description="DUF5931" evidence="6">
    <location>
        <begin position="62"/>
        <end position="218"/>
    </location>
</feature>
<feature type="transmembrane region" description="Helical" evidence="4">
    <location>
        <begin position="102"/>
        <end position="119"/>
    </location>
</feature>
<accession>A0ABP8ZD48</accession>
<evidence type="ECO:0000256" key="4">
    <source>
        <dbReference type="SAM" id="Phobius"/>
    </source>
</evidence>
<feature type="domain" description="Histidine kinase/HSP90-like ATPase" evidence="5">
    <location>
        <begin position="336"/>
        <end position="427"/>
    </location>
</feature>
<keyword evidence="4" id="KW-0812">Transmembrane</keyword>
<organism evidence="7 8">
    <name type="scientific">Nocardioides endophyticus</name>
    <dbReference type="NCBI Taxonomy" id="1353775"/>
    <lineage>
        <taxon>Bacteria</taxon>
        <taxon>Bacillati</taxon>
        <taxon>Actinomycetota</taxon>
        <taxon>Actinomycetes</taxon>
        <taxon>Propionibacteriales</taxon>
        <taxon>Nocardioidaceae</taxon>
        <taxon>Nocardioides</taxon>
    </lineage>
</organism>
<keyword evidence="8" id="KW-1185">Reference proteome</keyword>
<feature type="transmembrane region" description="Helical" evidence="4">
    <location>
        <begin position="125"/>
        <end position="143"/>
    </location>
</feature>
<dbReference type="InterPro" id="IPR045975">
    <property type="entry name" value="DUF5931"/>
</dbReference>
<dbReference type="Pfam" id="PF19354">
    <property type="entry name" value="DUF5931"/>
    <property type="match status" value="1"/>
</dbReference>
<evidence type="ECO:0000256" key="3">
    <source>
        <dbReference type="ARBA" id="ARBA00023012"/>
    </source>
</evidence>
<dbReference type="Gene3D" id="3.30.565.10">
    <property type="entry name" value="Histidine kinase-like ATPase, C-terminal domain"/>
    <property type="match status" value="1"/>
</dbReference>
<dbReference type="PANTHER" id="PTHR24421">
    <property type="entry name" value="NITRATE/NITRITE SENSOR PROTEIN NARX-RELATED"/>
    <property type="match status" value="1"/>
</dbReference>
<reference evidence="8" key="1">
    <citation type="journal article" date="2019" name="Int. J. Syst. Evol. Microbiol.">
        <title>The Global Catalogue of Microorganisms (GCM) 10K type strain sequencing project: providing services to taxonomists for standard genome sequencing and annotation.</title>
        <authorList>
            <consortium name="The Broad Institute Genomics Platform"/>
            <consortium name="The Broad Institute Genome Sequencing Center for Infectious Disease"/>
            <person name="Wu L."/>
            <person name="Ma J."/>
        </authorList>
    </citation>
    <scope>NUCLEOTIDE SEQUENCE [LARGE SCALE GENOMIC DNA]</scope>
    <source>
        <strain evidence="8">JCM 18532</strain>
    </source>
</reference>